<feature type="transmembrane region" description="Helical" evidence="5">
    <location>
        <begin position="597"/>
        <end position="616"/>
    </location>
</feature>
<feature type="transmembrane region" description="Helical" evidence="5">
    <location>
        <begin position="21"/>
        <end position="49"/>
    </location>
</feature>
<organism evidence="7 8">
    <name type="scientific">Neiella holothuriorum</name>
    <dbReference type="NCBI Taxonomy" id="2870530"/>
    <lineage>
        <taxon>Bacteria</taxon>
        <taxon>Pseudomonadati</taxon>
        <taxon>Pseudomonadota</taxon>
        <taxon>Gammaproteobacteria</taxon>
        <taxon>Alteromonadales</taxon>
        <taxon>Echinimonadaceae</taxon>
        <taxon>Neiella</taxon>
    </lineage>
</organism>
<dbReference type="InterPro" id="IPR035906">
    <property type="entry name" value="MetI-like_sf"/>
</dbReference>
<protein>
    <submittedName>
        <fullName evidence="7">ABC transporter permease subunit</fullName>
    </submittedName>
</protein>
<keyword evidence="4 5" id="KW-0472">Membrane</keyword>
<feature type="transmembrane region" description="Helical" evidence="5">
    <location>
        <begin position="711"/>
        <end position="731"/>
    </location>
</feature>
<feature type="transmembrane region" description="Helical" evidence="5">
    <location>
        <begin position="511"/>
        <end position="531"/>
    </location>
</feature>
<dbReference type="PANTHER" id="PTHR42727:SF1">
    <property type="entry name" value="PHOSPHATE TRANSPORT SYSTEM PERMEASE"/>
    <property type="match status" value="1"/>
</dbReference>
<accession>A0ABS7EK58</accession>
<evidence type="ECO:0000313" key="7">
    <source>
        <dbReference type="EMBL" id="MBW8192715.1"/>
    </source>
</evidence>
<dbReference type="SUPFAM" id="SSF161098">
    <property type="entry name" value="MetI-like"/>
    <property type="match status" value="2"/>
</dbReference>
<feature type="transmembrane region" description="Helical" evidence="5">
    <location>
        <begin position="552"/>
        <end position="577"/>
    </location>
</feature>
<gene>
    <name evidence="7" type="ORF">K0504_16885</name>
</gene>
<evidence type="ECO:0000259" key="6">
    <source>
        <dbReference type="PROSITE" id="PS50928"/>
    </source>
</evidence>
<dbReference type="PROSITE" id="PS50928">
    <property type="entry name" value="ABC_TM1"/>
    <property type="match status" value="1"/>
</dbReference>
<keyword evidence="5" id="KW-0813">Transport</keyword>
<evidence type="ECO:0000256" key="2">
    <source>
        <dbReference type="ARBA" id="ARBA00022692"/>
    </source>
</evidence>
<dbReference type="RefSeq" id="WP_220105336.1">
    <property type="nucleotide sequence ID" value="NZ_JAHZSS010000027.1"/>
</dbReference>
<comment type="similarity">
    <text evidence="5">Belongs to the binding-protein-dependent transport system permease family.</text>
</comment>
<dbReference type="Gene3D" id="1.10.3720.10">
    <property type="entry name" value="MetI-like"/>
    <property type="match status" value="1"/>
</dbReference>
<dbReference type="Proteomes" id="UP001166251">
    <property type="component" value="Unassembled WGS sequence"/>
</dbReference>
<feature type="transmembrane region" description="Helical" evidence="5">
    <location>
        <begin position="450"/>
        <end position="473"/>
    </location>
</feature>
<evidence type="ECO:0000256" key="1">
    <source>
        <dbReference type="ARBA" id="ARBA00004651"/>
    </source>
</evidence>
<reference evidence="7" key="1">
    <citation type="submission" date="2021-07" db="EMBL/GenBank/DDBJ databases">
        <title>Neiella marina sp. nov., isolated from the intestinal content of sea cucumber Apostichopus japonicus.</title>
        <authorList>
            <person name="Bai X."/>
        </authorList>
    </citation>
    <scope>NUCLEOTIDE SEQUENCE</scope>
    <source>
        <strain evidence="7">126</strain>
    </source>
</reference>
<comment type="subcellular location">
    <subcellularLocation>
        <location evidence="1 5">Cell membrane</location>
        <topology evidence="1 5">Multi-pass membrane protein</topology>
    </subcellularLocation>
</comment>
<evidence type="ECO:0000256" key="5">
    <source>
        <dbReference type="RuleBase" id="RU363032"/>
    </source>
</evidence>
<feature type="transmembrane region" description="Helical" evidence="5">
    <location>
        <begin position="645"/>
        <end position="666"/>
    </location>
</feature>
<dbReference type="InterPro" id="IPR036322">
    <property type="entry name" value="WD40_repeat_dom_sf"/>
</dbReference>
<dbReference type="SUPFAM" id="SSF50978">
    <property type="entry name" value="WD40 repeat-like"/>
    <property type="match status" value="1"/>
</dbReference>
<dbReference type="CDD" id="cd06261">
    <property type="entry name" value="TM_PBP2"/>
    <property type="match status" value="1"/>
</dbReference>
<proteinExistence type="inferred from homology"/>
<sequence length="746" mass="82624">MADSAHNLLAASRVRLLKDQIARYGVTAGGVMVLVALLLIFFYLLYVVFPVFRPVTLEQHETFAIPGAGKTLALGIEEQNEIGFRLTSNADVVFFAARQANKGFDSGEIIATEALPQLQGELVLASTTPAMQTYAIADETGKAMVVRPDFRTSFPNDVRKLTPYIGYPLGEEPFVVDQQGQSLKLFVFERGEEQATFAGVTADERLIVTRLLGEENFMTEEVEWTAEHYAVRAQAQNIDELKITPDHRMMFVRHDNRVDVYDISEPESGISRIQTLDFGKKQLTAMGLLSGASSILIAEQGGIISQWFQVRTENGREFTRIRDFDAGANVSVLASEFFRRGFLAGTDDGKLSLFHSTGDTRLVTQKLANDAIDQIVFSPRADSVLVEEAGQISYVEIYNPHPEVTWNALWTEVWYEGYSEPDYIWQSTSGSDDFEAKMSLVPISFGTIKAAFYAMLFAVPLALAGAIYTAYFMAPEMRTYVKPTVEIMEALPTVILGFLAGLWLAPLMENNLPGVMTLLIVLPTGFLAAAYGFHKMPKRLKQKIPEGWDAAFLIPVVIFLTWFSFAISPTLEVWLMGGNARSYITNELGISFDQRNSLVVGIAMGFAVIPTIFSIAEDAVFSVPRHLSNGSLALGATPWQTMTRVVILTASPGIFSAVMMGLGRAVGETMIVLMATGNTPLMDFSIFQGMRTLSANIAVEMPESEVGSSHYRVLFLSAFVLFIVTFFFNTISEFVRQRLRDKYSNM</sequence>
<dbReference type="Pfam" id="PF00528">
    <property type="entry name" value="BPD_transp_1"/>
    <property type="match status" value="1"/>
</dbReference>
<keyword evidence="8" id="KW-1185">Reference proteome</keyword>
<dbReference type="EMBL" id="JAHZSS010000027">
    <property type="protein sequence ID" value="MBW8192715.1"/>
    <property type="molecule type" value="Genomic_DNA"/>
</dbReference>
<name>A0ABS7EK58_9GAMM</name>
<keyword evidence="3 5" id="KW-1133">Transmembrane helix</keyword>
<evidence type="ECO:0000256" key="4">
    <source>
        <dbReference type="ARBA" id="ARBA00023136"/>
    </source>
</evidence>
<keyword evidence="2 5" id="KW-0812">Transmembrane</keyword>
<dbReference type="InterPro" id="IPR000515">
    <property type="entry name" value="MetI-like"/>
</dbReference>
<feature type="domain" description="ABC transmembrane type-1" evidence="6">
    <location>
        <begin position="444"/>
        <end position="732"/>
    </location>
</feature>
<evidence type="ECO:0000256" key="3">
    <source>
        <dbReference type="ARBA" id="ARBA00022989"/>
    </source>
</evidence>
<comment type="caution">
    <text evidence="7">The sequence shown here is derived from an EMBL/GenBank/DDBJ whole genome shotgun (WGS) entry which is preliminary data.</text>
</comment>
<evidence type="ECO:0000313" key="8">
    <source>
        <dbReference type="Proteomes" id="UP001166251"/>
    </source>
</evidence>
<feature type="transmembrane region" description="Helical" evidence="5">
    <location>
        <begin position="485"/>
        <end position="505"/>
    </location>
</feature>
<dbReference type="PANTHER" id="PTHR42727">
    <property type="entry name" value="PHOSPHATE TRANSPORT SYSTEM PERMEASE PROTEIN"/>
    <property type="match status" value="1"/>
</dbReference>